<evidence type="ECO:0000313" key="1">
    <source>
        <dbReference type="EMBL" id="ORW24332.1"/>
    </source>
</evidence>
<gene>
    <name evidence="1" type="ORF">AWC19_09450</name>
</gene>
<dbReference type="Proteomes" id="UP000193529">
    <property type="component" value="Unassembled WGS sequence"/>
</dbReference>
<evidence type="ECO:0000313" key="2">
    <source>
        <dbReference type="Proteomes" id="UP000193529"/>
    </source>
</evidence>
<dbReference type="STRING" id="153971.AWC19_09450"/>
<keyword evidence="2" id="KW-1185">Reference proteome</keyword>
<reference evidence="1 2" key="1">
    <citation type="submission" date="2016-01" db="EMBL/GenBank/DDBJ databases">
        <title>The new phylogeny of the genus Mycobacterium.</title>
        <authorList>
            <person name="Tarcisio F."/>
            <person name="Conor M."/>
            <person name="Antonella G."/>
            <person name="Elisabetta G."/>
            <person name="Giulia F.S."/>
            <person name="Sara T."/>
            <person name="Anna F."/>
            <person name="Clotilde B."/>
            <person name="Roberto B."/>
            <person name="Veronica D.S."/>
            <person name="Fabio R."/>
            <person name="Monica P."/>
            <person name="Olivier J."/>
            <person name="Enrico T."/>
            <person name="Nicola S."/>
        </authorList>
    </citation>
    <scope>NUCLEOTIDE SEQUENCE [LARGE SCALE GENOMIC DNA]</scope>
    <source>
        <strain evidence="1 2">DSM 44572</strain>
    </source>
</reference>
<proteinExistence type="predicted"/>
<dbReference type="EMBL" id="LQPJ01000102">
    <property type="protein sequence ID" value="ORW24332.1"/>
    <property type="molecule type" value="Genomic_DNA"/>
</dbReference>
<accession>A0A1X1ZM02</accession>
<comment type="caution">
    <text evidence="1">The sequence shown here is derived from an EMBL/GenBank/DDBJ whole genome shotgun (WGS) entry which is preliminary data.</text>
</comment>
<sequence length="65" mass="6773">MDRTAKVWILSGYQSDTLGDLDGFAARDCGPGARLLPDAAKPVSLNTLSFGGSTAKTIGFVVERG</sequence>
<name>A0A1X1ZM02_9MYCO</name>
<dbReference type="AlphaFoldDB" id="A0A1X1ZM02"/>
<protein>
    <submittedName>
        <fullName evidence="1">Uncharacterized protein</fullName>
    </submittedName>
</protein>
<organism evidence="1 2">
    <name type="scientific">Mycobacterium palustre</name>
    <dbReference type="NCBI Taxonomy" id="153971"/>
    <lineage>
        <taxon>Bacteria</taxon>
        <taxon>Bacillati</taxon>
        <taxon>Actinomycetota</taxon>
        <taxon>Actinomycetes</taxon>
        <taxon>Mycobacteriales</taxon>
        <taxon>Mycobacteriaceae</taxon>
        <taxon>Mycobacterium</taxon>
        <taxon>Mycobacterium simiae complex</taxon>
    </lineage>
</organism>
<dbReference type="RefSeq" id="WP_085078646.1">
    <property type="nucleotide sequence ID" value="NZ_JACKRZ010000336.1"/>
</dbReference>